<dbReference type="PANTHER" id="PTHR12549:SF42">
    <property type="entry name" value="LYSINE-SPECIFIC DEMETHYLASE JMJ28"/>
    <property type="match status" value="1"/>
</dbReference>
<gene>
    <name evidence="11" type="primary">Vigan.01G134800</name>
    <name evidence="11" type="ORF">VIGAN_01134800</name>
</gene>
<dbReference type="InterPro" id="IPR001841">
    <property type="entry name" value="Znf_RING"/>
</dbReference>
<feature type="compositionally biased region" description="Basic residues" evidence="7">
    <location>
        <begin position="192"/>
        <end position="209"/>
    </location>
</feature>
<evidence type="ECO:0000259" key="10">
    <source>
        <dbReference type="PROSITE" id="PS51667"/>
    </source>
</evidence>
<dbReference type="InterPro" id="IPR003347">
    <property type="entry name" value="JmjC_dom"/>
</dbReference>
<dbReference type="PANTHER" id="PTHR12549">
    <property type="entry name" value="JMJC DOMAIN-CONTAINING HISTONE DEMETHYLATION PROTEIN"/>
    <property type="match status" value="1"/>
</dbReference>
<sequence length="1082" mass="124341">MTTKTLFLGLKNRKTLFFSLPLRSLQRNTVSLRAKVKKIKKKIPNSLRKPKSMTKKPKAEGAEEPLPDHLRCGRTDGRQWRCRRRVKDSLKLCEIHYLQGRHRQYKEKVPESLKLHRKRKTSDEEPSAVDNVESRARRTSRIVKKKRRLSEGPESLVAATPSLAKKKAPKQGDMQLELIRMVLKREAEKKNKNNKGKKKNKKKNKKKKKKEEEEELCYGEGELRRELPNGVMEISPASPTRDYDNVASHCDVKVGVDSRTVTPRYFRSKNVDRVPAGKLQIAPYGSNLKKGTKGKRKKCHWCQRSESCNLIQCSSCEREFFCMDCIKERYLDTQNEVKKACPVCRGACTCKDCSASQCKDSESKEYLTGKSSVDRILHFHYLICMLLPVLKHISEDQNIELETEAKVKGKNISDIQIKQVEFGCNEKNYCNHCKTPILDLHRSCPSCSYSLCSSCCLELSQGKASGEINLSTFNRPDKMKSSIASESQDLDEKPISSSNLTDTSILTEWTNCNGIDTLSCPPREYGGCGNSHLELRSVFPSNWIKEMEVKAEEIVCSYDFPETSDKSSSCSLCFDTDHNTNRYKQLQEAALREDSNDNYLFCPTLLDISGDNFEHFQKHWGKGHPIVVQDVLQSTSNLSWDPLIMFCTYLEQNITRYENNKNVLESCLDWWDVEINIRQYFTGSVKRRPQRNTWHEMLKLRGWLSSQIFKELFPAHFAEVIDTLPVQEYMHPLSGLLNLAANLPHGSAKHDIGPYLYISYGSADKETDSVTTLCYDPYDVVNIMTHTTDAPLSTEQLTKIRKLLKKHKTLCQMKTIGTEEPLEQKVNGMKLLHVEETEQRGLQSMVEEGMNFFRRVNRTSCISTEAKRVSSQSMDSNVSQNGDCDFFSESDSGRTLLLLGTVQTNEISKQDIPRKPFESSKRHKNKFSEHLGAQWDVFRRQDVPKLIEYLKRHYDEFSCTRDHHKKMVHPILDQNIFLDSTHKKRLKEEFKIEPWTFQQHVGQAVIIPAGCPYQIRNSKSCVHAVLEFVSPENVTEGIQLIDEVRLLPQEHKSKADMLEVKKMALHSMNTAIKEVRQLTSKT</sequence>
<feature type="domain" description="JmjC" evidence="9">
    <location>
        <begin position="732"/>
        <end position="1045"/>
    </location>
</feature>
<evidence type="ECO:0000256" key="4">
    <source>
        <dbReference type="ARBA" id="ARBA00023242"/>
    </source>
</evidence>
<evidence type="ECO:0008006" key="13">
    <source>
        <dbReference type="Google" id="ProtNLM"/>
    </source>
</evidence>
<dbReference type="GO" id="GO:0032454">
    <property type="term" value="F:histone H3K9 demethylase activity"/>
    <property type="evidence" value="ECO:0007669"/>
    <property type="project" value="InterPro"/>
</dbReference>
<dbReference type="InterPro" id="IPR045109">
    <property type="entry name" value="LSDs-like"/>
</dbReference>
<keyword evidence="3" id="KW-0479">Metal-binding</keyword>
<reference evidence="11 12" key="1">
    <citation type="journal article" date="2015" name="Sci. Rep.">
        <title>The power of single molecule real-time sequencing technology in the de novo assembly of a eukaryotic genome.</title>
        <authorList>
            <person name="Sakai H."/>
            <person name="Naito K."/>
            <person name="Ogiso-Tanaka E."/>
            <person name="Takahashi Y."/>
            <person name="Iseki K."/>
            <person name="Muto C."/>
            <person name="Satou K."/>
            <person name="Teruya K."/>
            <person name="Shiroma A."/>
            <person name="Shimoji M."/>
            <person name="Hirano T."/>
            <person name="Itoh T."/>
            <person name="Kaga A."/>
            <person name="Tomooka N."/>
        </authorList>
    </citation>
    <scope>NUCLEOTIDE SEQUENCE [LARGE SCALE GENOMIC DNA]</scope>
    <source>
        <strain evidence="12">cv. Shumari</strain>
    </source>
</reference>
<feature type="domain" description="RING-type" evidence="8">
    <location>
        <begin position="299"/>
        <end position="345"/>
    </location>
</feature>
<feature type="region of interest" description="Disordered" evidence="7">
    <location>
        <begin position="108"/>
        <end position="215"/>
    </location>
</feature>
<feature type="domain" description="WRC" evidence="10">
    <location>
        <begin position="66"/>
        <end position="112"/>
    </location>
</feature>
<feature type="compositionally biased region" description="Basic and acidic residues" evidence="7">
    <location>
        <begin position="57"/>
        <end position="67"/>
    </location>
</feature>
<evidence type="ECO:0000313" key="12">
    <source>
        <dbReference type="Proteomes" id="UP000291084"/>
    </source>
</evidence>
<dbReference type="GO" id="GO:0008270">
    <property type="term" value="F:zinc ion binding"/>
    <property type="evidence" value="ECO:0007669"/>
    <property type="project" value="UniProtKB-KW"/>
</dbReference>
<dbReference type="AlphaFoldDB" id="A0A0S3QZS0"/>
<dbReference type="PROSITE" id="PS51184">
    <property type="entry name" value="JMJC"/>
    <property type="match status" value="1"/>
</dbReference>
<dbReference type="Pfam" id="PF08879">
    <property type="entry name" value="WRC"/>
    <property type="match status" value="1"/>
</dbReference>
<keyword evidence="4" id="KW-0539">Nucleus</keyword>
<protein>
    <recommendedName>
        <fullName evidence="13">JmjC domain-containing protein</fullName>
    </recommendedName>
</protein>
<comment type="caution">
    <text evidence="6">Lacks conserved residue(s) required for the propagation of feature annotation.</text>
</comment>
<evidence type="ECO:0000259" key="8">
    <source>
        <dbReference type="PROSITE" id="PS50089"/>
    </source>
</evidence>
<feature type="compositionally biased region" description="Basic residues" evidence="7">
    <location>
        <begin position="137"/>
        <end position="148"/>
    </location>
</feature>
<keyword evidence="12" id="KW-1185">Reference proteome</keyword>
<dbReference type="GO" id="GO:0003712">
    <property type="term" value="F:transcription coregulator activity"/>
    <property type="evidence" value="ECO:0007669"/>
    <property type="project" value="TreeGrafter"/>
</dbReference>
<dbReference type="PROSITE" id="PS50089">
    <property type="entry name" value="ZF_RING_2"/>
    <property type="match status" value="1"/>
</dbReference>
<keyword evidence="5" id="KW-0862">Zinc</keyword>
<dbReference type="Gene3D" id="2.60.120.650">
    <property type="entry name" value="Cupin"/>
    <property type="match status" value="1"/>
</dbReference>
<evidence type="ECO:0000256" key="7">
    <source>
        <dbReference type="SAM" id="MobiDB-lite"/>
    </source>
</evidence>
<comment type="subcellular location">
    <subcellularLocation>
        <location evidence="1">Nucleus</location>
    </subcellularLocation>
</comment>
<dbReference type="SMART" id="SM00558">
    <property type="entry name" value="JmjC"/>
    <property type="match status" value="1"/>
</dbReference>
<evidence type="ECO:0000256" key="6">
    <source>
        <dbReference type="PROSITE-ProRule" id="PRU01002"/>
    </source>
</evidence>
<dbReference type="GO" id="GO:0031490">
    <property type="term" value="F:chromatin DNA binding"/>
    <property type="evidence" value="ECO:0007669"/>
    <property type="project" value="TreeGrafter"/>
</dbReference>
<dbReference type="GO" id="GO:0006357">
    <property type="term" value="P:regulation of transcription by RNA polymerase II"/>
    <property type="evidence" value="ECO:0007669"/>
    <property type="project" value="TreeGrafter"/>
</dbReference>
<keyword evidence="5" id="KW-0863">Zinc-finger</keyword>
<feature type="compositionally biased region" description="Basic residues" evidence="7">
    <location>
        <begin position="42"/>
        <end position="56"/>
    </location>
</feature>
<evidence type="ECO:0000259" key="9">
    <source>
        <dbReference type="PROSITE" id="PS51184"/>
    </source>
</evidence>
<evidence type="ECO:0000256" key="1">
    <source>
        <dbReference type="ARBA" id="ARBA00004123"/>
    </source>
</evidence>
<dbReference type="Pfam" id="PF02373">
    <property type="entry name" value="JmjC"/>
    <property type="match status" value="1"/>
</dbReference>
<evidence type="ECO:0000256" key="2">
    <source>
        <dbReference type="ARBA" id="ARBA00006801"/>
    </source>
</evidence>
<evidence type="ECO:0000256" key="5">
    <source>
        <dbReference type="PROSITE-ProRule" id="PRU00175"/>
    </source>
</evidence>
<feature type="region of interest" description="Disordered" evidence="7">
    <location>
        <begin position="42"/>
        <end position="67"/>
    </location>
</feature>
<evidence type="ECO:0000313" key="11">
    <source>
        <dbReference type="EMBL" id="BAT73810.1"/>
    </source>
</evidence>
<proteinExistence type="inferred from homology"/>
<comment type="similarity">
    <text evidence="2">Belongs to the JARID1 histone demethylase family.</text>
</comment>
<dbReference type="GO" id="GO:0000785">
    <property type="term" value="C:chromatin"/>
    <property type="evidence" value="ECO:0007669"/>
    <property type="project" value="TreeGrafter"/>
</dbReference>
<dbReference type="GO" id="GO:0000118">
    <property type="term" value="C:histone deacetylase complex"/>
    <property type="evidence" value="ECO:0007669"/>
    <property type="project" value="TreeGrafter"/>
</dbReference>
<name>A0A0S3QZS0_PHAAN</name>
<dbReference type="Proteomes" id="UP000291084">
    <property type="component" value="Chromosome 1"/>
</dbReference>
<accession>A0A0S3QZS0</accession>
<evidence type="ECO:0000256" key="3">
    <source>
        <dbReference type="ARBA" id="ARBA00022723"/>
    </source>
</evidence>
<organism evidence="11 12">
    <name type="scientific">Vigna angularis var. angularis</name>
    <dbReference type="NCBI Taxonomy" id="157739"/>
    <lineage>
        <taxon>Eukaryota</taxon>
        <taxon>Viridiplantae</taxon>
        <taxon>Streptophyta</taxon>
        <taxon>Embryophyta</taxon>
        <taxon>Tracheophyta</taxon>
        <taxon>Spermatophyta</taxon>
        <taxon>Magnoliopsida</taxon>
        <taxon>eudicotyledons</taxon>
        <taxon>Gunneridae</taxon>
        <taxon>Pentapetalae</taxon>
        <taxon>rosids</taxon>
        <taxon>fabids</taxon>
        <taxon>Fabales</taxon>
        <taxon>Fabaceae</taxon>
        <taxon>Papilionoideae</taxon>
        <taxon>50 kb inversion clade</taxon>
        <taxon>NPAAA clade</taxon>
        <taxon>indigoferoid/millettioid clade</taxon>
        <taxon>Phaseoleae</taxon>
        <taxon>Vigna</taxon>
    </lineage>
</organism>
<dbReference type="SUPFAM" id="SSF51197">
    <property type="entry name" value="Clavaminate synthase-like"/>
    <property type="match status" value="1"/>
</dbReference>
<dbReference type="InterPro" id="IPR014977">
    <property type="entry name" value="WRC_dom"/>
</dbReference>
<dbReference type="EMBL" id="AP015034">
    <property type="protein sequence ID" value="BAT73810.1"/>
    <property type="molecule type" value="Genomic_DNA"/>
</dbReference>
<dbReference type="PROSITE" id="PS51667">
    <property type="entry name" value="WRC"/>
    <property type="match status" value="1"/>
</dbReference>
<dbReference type="OrthoDB" id="1667110at2759"/>